<dbReference type="NCBIfam" id="NF009154">
    <property type="entry name" value="PRK12497.3-3"/>
    <property type="match status" value="1"/>
</dbReference>
<dbReference type="InterPro" id="IPR011856">
    <property type="entry name" value="tRNA_endonuc-like_dom_sf"/>
</dbReference>
<dbReference type="Pfam" id="PF02021">
    <property type="entry name" value="UPF0102"/>
    <property type="match status" value="1"/>
</dbReference>
<comment type="similarity">
    <text evidence="1 2">Belongs to the UPF0102 family.</text>
</comment>
<evidence type="ECO:0000256" key="1">
    <source>
        <dbReference type="ARBA" id="ARBA00006738"/>
    </source>
</evidence>
<dbReference type="EMBL" id="BKDJ01000001">
    <property type="protein sequence ID" value="GER21957.1"/>
    <property type="molecule type" value="Genomic_DNA"/>
</dbReference>
<proteinExistence type="inferred from homology"/>
<dbReference type="CDD" id="cd20736">
    <property type="entry name" value="PoNe_Nuclease"/>
    <property type="match status" value="1"/>
</dbReference>
<evidence type="ECO:0000313" key="3">
    <source>
        <dbReference type="EMBL" id="GER21957.1"/>
    </source>
</evidence>
<dbReference type="InterPro" id="IPR003509">
    <property type="entry name" value="UPF0102_YraN-like"/>
</dbReference>
<evidence type="ECO:0000256" key="2">
    <source>
        <dbReference type="HAMAP-Rule" id="MF_00048"/>
    </source>
</evidence>
<dbReference type="AlphaFoldDB" id="A0A5A7NPM7"/>
<dbReference type="PANTHER" id="PTHR34039">
    <property type="entry name" value="UPF0102 PROTEIN YRAN"/>
    <property type="match status" value="1"/>
</dbReference>
<gene>
    <name evidence="3" type="ORF">NCCP1664_04540</name>
</gene>
<dbReference type="HAMAP" id="MF_00048">
    <property type="entry name" value="UPF0102"/>
    <property type="match status" value="1"/>
</dbReference>
<protein>
    <recommendedName>
        <fullName evidence="2">UPF0102 protein NCCP1664_04540</fullName>
    </recommendedName>
</protein>
<dbReference type="Gene3D" id="3.40.1350.10">
    <property type="match status" value="1"/>
</dbReference>
<accession>A0A5A7NPM7</accession>
<dbReference type="InterPro" id="IPR011335">
    <property type="entry name" value="Restrct_endonuc-II-like"/>
</dbReference>
<reference evidence="3 4" key="1">
    <citation type="submission" date="2019-09" db="EMBL/GenBank/DDBJ databases">
        <title>Arthrobacter zafarii sp. nov., a moderately thermotolerant and halotolerant actinobacterium isolated from Cholistan desert soil of Pakistan.</title>
        <authorList>
            <person name="Amin A."/>
            <person name="Ahmed I."/>
            <person name="Khalid N."/>
            <person name="Schumann P."/>
            <person name="Busse H.J."/>
            <person name="Khan I.U."/>
            <person name="Li S."/>
            <person name="Li W.J."/>
        </authorList>
    </citation>
    <scope>NUCLEOTIDE SEQUENCE [LARGE SCALE GENOMIC DNA]</scope>
    <source>
        <strain evidence="3 4">NCCP-1664</strain>
    </source>
</reference>
<dbReference type="Proteomes" id="UP000325307">
    <property type="component" value="Unassembled WGS sequence"/>
</dbReference>
<dbReference type="PANTHER" id="PTHR34039:SF1">
    <property type="entry name" value="UPF0102 PROTEIN YRAN"/>
    <property type="match status" value="1"/>
</dbReference>
<evidence type="ECO:0000313" key="4">
    <source>
        <dbReference type="Proteomes" id="UP000325307"/>
    </source>
</evidence>
<dbReference type="SUPFAM" id="SSF52980">
    <property type="entry name" value="Restriction endonuclease-like"/>
    <property type="match status" value="1"/>
</dbReference>
<organism evidence="3 4">
    <name type="scientific">Zafaria cholistanensis</name>
    <dbReference type="NCBI Taxonomy" id="1682741"/>
    <lineage>
        <taxon>Bacteria</taxon>
        <taxon>Bacillati</taxon>
        <taxon>Actinomycetota</taxon>
        <taxon>Actinomycetes</taxon>
        <taxon>Micrococcales</taxon>
        <taxon>Micrococcaceae</taxon>
        <taxon>Zafaria</taxon>
    </lineage>
</organism>
<name>A0A5A7NPM7_9MICC</name>
<keyword evidence="4" id="KW-1185">Reference proteome</keyword>
<sequence length="125" mass="13547">MAEVQAMGANQALGAAGEDLAAAFLEQHGMAVLERNWRCARGELDIVAEDAGQVVGVEVKTRAGLGYGHPAEAVGPRKLVRLCVLTRIWCREKGRDGERARIDVVAIVLPPRGRPLIEHYRAVQP</sequence>
<dbReference type="GO" id="GO:0003676">
    <property type="term" value="F:nucleic acid binding"/>
    <property type="evidence" value="ECO:0007669"/>
    <property type="project" value="InterPro"/>
</dbReference>
<comment type="caution">
    <text evidence="3">The sequence shown here is derived from an EMBL/GenBank/DDBJ whole genome shotgun (WGS) entry which is preliminary data.</text>
</comment>